<dbReference type="InterPro" id="IPR050276">
    <property type="entry name" value="MshD_Acetyltransferase"/>
</dbReference>
<dbReference type="GO" id="GO:0016746">
    <property type="term" value="F:acyltransferase activity"/>
    <property type="evidence" value="ECO:0007669"/>
    <property type="project" value="UniProtKB-KW"/>
</dbReference>
<feature type="domain" description="N-acetyltransferase" evidence="1">
    <location>
        <begin position="10"/>
        <end position="148"/>
    </location>
</feature>
<dbReference type="InterPro" id="IPR000182">
    <property type="entry name" value="GNAT_dom"/>
</dbReference>
<dbReference type="InterPro" id="IPR016181">
    <property type="entry name" value="Acyl_CoA_acyltransferase"/>
</dbReference>
<dbReference type="PANTHER" id="PTHR43617:SF20">
    <property type="entry name" value="N-ALPHA-ACETYLTRANSFERASE RIMI"/>
    <property type="match status" value="1"/>
</dbReference>
<evidence type="ECO:0000259" key="1">
    <source>
        <dbReference type="PROSITE" id="PS51186"/>
    </source>
</evidence>
<comment type="caution">
    <text evidence="2">The sequence shown here is derived from an EMBL/GenBank/DDBJ whole genome shotgun (WGS) entry which is preliminary data.</text>
</comment>
<dbReference type="Pfam" id="PF13508">
    <property type="entry name" value="Acetyltransf_7"/>
    <property type="match status" value="1"/>
</dbReference>
<accession>A0ABT8NBD4</accession>
<dbReference type="Proteomes" id="UP001172142">
    <property type="component" value="Unassembled WGS sequence"/>
</dbReference>
<dbReference type="EMBL" id="JAUJWU010000001">
    <property type="protein sequence ID" value="MDN7244850.1"/>
    <property type="molecule type" value="Genomic_DNA"/>
</dbReference>
<organism evidence="2 3">
    <name type="scientific">Planococcus shenhongbingii</name>
    <dbReference type="NCBI Taxonomy" id="3058398"/>
    <lineage>
        <taxon>Bacteria</taxon>
        <taxon>Bacillati</taxon>
        <taxon>Bacillota</taxon>
        <taxon>Bacilli</taxon>
        <taxon>Bacillales</taxon>
        <taxon>Caryophanaceae</taxon>
        <taxon>Planococcus</taxon>
    </lineage>
</organism>
<evidence type="ECO:0000313" key="3">
    <source>
        <dbReference type="Proteomes" id="UP001172142"/>
    </source>
</evidence>
<name>A0ABT8NBD4_9BACL</name>
<dbReference type="PROSITE" id="PS51186">
    <property type="entry name" value="GNAT"/>
    <property type="match status" value="2"/>
</dbReference>
<dbReference type="CDD" id="cd04301">
    <property type="entry name" value="NAT_SF"/>
    <property type="match status" value="2"/>
</dbReference>
<dbReference type="SUPFAM" id="SSF55729">
    <property type="entry name" value="Acyl-CoA N-acyltransferases (Nat)"/>
    <property type="match status" value="1"/>
</dbReference>
<protein>
    <submittedName>
        <fullName evidence="2">GNAT family N-acetyltransferase</fullName>
        <ecNumber evidence="2">2.3.1.-</ecNumber>
    </submittedName>
</protein>
<sequence length="283" mass="31585">MNISLSIESFPLNTETIKDMKGFLSLFQEDYSMVMQEPAWGRADARGFAVVAYTDEGKLIGFATSVDIVGLHHYEWSAIVHPDYRRQTIGSALAEGIHHGHMQREAEEELAAFIEEPGAAEFLKNLGYEADFKEIQLGVTALEKLDLPDGLTVAPFNGEREELESLLRAAFDEEVIPVIAQNLEQAGRDVWVMKKDGRLVATATMIAEEDALWVTAFAVHPEQQGKGYGQAFLSWSRNLAFIKGKQQVLLDVETDNHALRVYEKAGFMPVSTVAYWKKTSVSE</sequence>
<dbReference type="Gene3D" id="3.40.630.30">
    <property type="match status" value="1"/>
</dbReference>
<dbReference type="PANTHER" id="PTHR43617">
    <property type="entry name" value="L-AMINO ACID N-ACETYLTRANSFERASE"/>
    <property type="match status" value="1"/>
</dbReference>
<evidence type="ECO:0000313" key="2">
    <source>
        <dbReference type="EMBL" id="MDN7244850.1"/>
    </source>
</evidence>
<dbReference type="Pfam" id="PF00583">
    <property type="entry name" value="Acetyltransf_1"/>
    <property type="match status" value="1"/>
</dbReference>
<keyword evidence="3" id="KW-1185">Reference proteome</keyword>
<keyword evidence="2" id="KW-0808">Transferase</keyword>
<dbReference type="EC" id="2.3.1.-" evidence="2"/>
<dbReference type="RefSeq" id="WP_301855333.1">
    <property type="nucleotide sequence ID" value="NZ_JAUJWU010000001.1"/>
</dbReference>
<keyword evidence="2" id="KW-0012">Acyltransferase</keyword>
<feature type="domain" description="N-acetyltransferase" evidence="1">
    <location>
        <begin position="151"/>
        <end position="283"/>
    </location>
</feature>
<proteinExistence type="predicted"/>
<gene>
    <name evidence="2" type="ORF">QWY13_05015</name>
</gene>
<reference evidence="2 3" key="1">
    <citation type="submission" date="2023-07" db="EMBL/GenBank/DDBJ databases">
        <title>Novel species in genus Planococcus.</title>
        <authorList>
            <person name="Ning S."/>
        </authorList>
    </citation>
    <scope>NUCLEOTIDE SEQUENCE [LARGE SCALE GENOMIC DNA]</scope>
    <source>
        <strain evidence="2 3">N017</strain>
    </source>
</reference>